<dbReference type="Proteomes" id="UP000190626">
    <property type="component" value="Unassembled WGS sequence"/>
</dbReference>
<organism evidence="1 2">
    <name type="scientific">Paenibacillus ferrarius</name>
    <dbReference type="NCBI Taxonomy" id="1469647"/>
    <lineage>
        <taxon>Bacteria</taxon>
        <taxon>Bacillati</taxon>
        <taxon>Bacillota</taxon>
        <taxon>Bacilli</taxon>
        <taxon>Bacillales</taxon>
        <taxon>Paenibacillaceae</taxon>
        <taxon>Paenibacillus</taxon>
    </lineage>
</organism>
<evidence type="ECO:0000313" key="1">
    <source>
        <dbReference type="EMBL" id="OPH50460.1"/>
    </source>
</evidence>
<keyword evidence="2" id="KW-1185">Reference proteome</keyword>
<gene>
    <name evidence="1" type="ORF">BC351_07320</name>
</gene>
<accession>A0A1V4HBY3</accession>
<dbReference type="AlphaFoldDB" id="A0A1V4HBY3"/>
<dbReference type="EMBL" id="MBTG01000034">
    <property type="protein sequence ID" value="OPH50460.1"/>
    <property type="molecule type" value="Genomic_DNA"/>
</dbReference>
<evidence type="ECO:0000313" key="2">
    <source>
        <dbReference type="Proteomes" id="UP000190626"/>
    </source>
</evidence>
<proteinExistence type="predicted"/>
<protein>
    <submittedName>
        <fullName evidence="1">Uncharacterized protein</fullName>
    </submittedName>
</protein>
<reference evidence="2" key="1">
    <citation type="submission" date="2016-07" db="EMBL/GenBank/DDBJ databases">
        <authorList>
            <person name="Florea S."/>
            <person name="Webb J.S."/>
            <person name="Jaromczyk J."/>
            <person name="Schardl C.L."/>
        </authorList>
    </citation>
    <scope>NUCLEOTIDE SEQUENCE [LARGE SCALE GENOMIC DNA]</scope>
    <source>
        <strain evidence="2">CY1</strain>
    </source>
</reference>
<sequence>MVESTKEIKKLQINPTIILYYQRLDVILTEHIQNHRFTLFFESCIPFEHLHKNMKAWCIVGFFGMSAFYNPSVRTNYTV</sequence>
<comment type="caution">
    <text evidence="1">The sequence shown here is derived from an EMBL/GenBank/DDBJ whole genome shotgun (WGS) entry which is preliminary data.</text>
</comment>
<name>A0A1V4HBY3_9BACL</name>